<organism evidence="4 5">
    <name type="scientific">Burkholderia cenocepacia</name>
    <dbReference type="NCBI Taxonomy" id="95486"/>
    <lineage>
        <taxon>Bacteria</taxon>
        <taxon>Pseudomonadati</taxon>
        <taxon>Pseudomonadota</taxon>
        <taxon>Betaproteobacteria</taxon>
        <taxon>Burkholderiales</taxon>
        <taxon>Burkholderiaceae</taxon>
        <taxon>Burkholderia</taxon>
        <taxon>Burkholderia cepacia complex</taxon>
    </lineage>
</organism>
<feature type="domain" description="Calcineurin-like phosphoesterase" evidence="2">
    <location>
        <begin position="5"/>
        <end position="244"/>
    </location>
</feature>
<dbReference type="Gene3D" id="3.60.21.10">
    <property type="match status" value="1"/>
</dbReference>
<evidence type="ECO:0000313" key="5">
    <source>
        <dbReference type="Proteomes" id="UP000272140"/>
    </source>
</evidence>
<dbReference type="GO" id="GO:0016787">
    <property type="term" value="F:hydrolase activity"/>
    <property type="evidence" value="ECO:0007669"/>
    <property type="project" value="InterPro"/>
</dbReference>
<dbReference type="InterPro" id="IPR029052">
    <property type="entry name" value="Metallo-depent_PP-like"/>
</dbReference>
<dbReference type="RefSeq" id="WP_125380976.1">
    <property type="nucleotide sequence ID" value="NZ_RKIO01000002.1"/>
</dbReference>
<dbReference type="InterPro" id="IPR004843">
    <property type="entry name" value="Calcineurin-like_PHP"/>
</dbReference>
<accession>A0A427P4C8</accession>
<dbReference type="AlphaFoldDB" id="A0A427P4C8"/>
<evidence type="ECO:0000256" key="1">
    <source>
        <dbReference type="SAM" id="MobiDB-lite"/>
    </source>
</evidence>
<evidence type="ECO:0000313" key="4">
    <source>
        <dbReference type="EMBL" id="RSC14588.1"/>
    </source>
</evidence>
<proteinExistence type="predicted"/>
<evidence type="ECO:0000259" key="3">
    <source>
        <dbReference type="Pfam" id="PF19976"/>
    </source>
</evidence>
<dbReference type="SUPFAM" id="SSF56300">
    <property type="entry name" value="Metallo-dependent phosphatases"/>
    <property type="match status" value="1"/>
</dbReference>
<comment type="caution">
    <text evidence="4">The sequence shown here is derived from an EMBL/GenBank/DDBJ whole genome shotgun (WGS) entry which is preliminary data.</text>
</comment>
<sequence>MATTYIHLSDIHFGQEKGGTVVTHNDVKARLIDDVRKVTGTLPEPRVDGVIISGDIAYAGKSDEYADAARWLDQLAAAAGCPITAIQVVPGNHDVDRTRVSHIIGQTLRNIADQGEQELDRVLVAPEDREMFYARFDGYRPFGEGYGCPLDFEGGNAGARTVELAPNRVLRFIGLNTALICGALKDEEGKLLLGARQRVLPITAGEELVLIAHHPLSWLQDSDDARRYVRNRARVLITGHEHNPSARVEAVRDGCDVLMLAAGATIPPHADERYTYTYNFLQFSWESPTDNLKVTVQPRAWSDEDKEFVADTERLGGPTVEYVLGCPNFRRMAPPVTTPLERRDTASAGSSPINVPHVDPDTTTDARGTPPVDDQFAIMRLRFFRDLSPAKRMEVLVRLGALPEDWTEALTHPIEKRALDKLRKSGRLDELERAIDEVQNKP</sequence>
<dbReference type="InterPro" id="IPR045533">
    <property type="entry name" value="GAAD"/>
</dbReference>
<dbReference type="PANTHER" id="PTHR31302">
    <property type="entry name" value="TRANSMEMBRANE PROTEIN WITH METALLOPHOSPHOESTERASE DOMAIN-RELATED"/>
    <property type="match status" value="1"/>
</dbReference>
<dbReference type="Pfam" id="PF00149">
    <property type="entry name" value="Metallophos"/>
    <property type="match status" value="1"/>
</dbReference>
<dbReference type="Proteomes" id="UP000272140">
    <property type="component" value="Unassembled WGS sequence"/>
</dbReference>
<dbReference type="PANTHER" id="PTHR31302:SF0">
    <property type="entry name" value="TRANSMEMBRANE PROTEIN WITH METALLOPHOSPHOESTERASE DOMAIN"/>
    <property type="match status" value="1"/>
</dbReference>
<dbReference type="Pfam" id="PF19976">
    <property type="entry name" value="GAAD"/>
    <property type="match status" value="1"/>
</dbReference>
<feature type="region of interest" description="Disordered" evidence="1">
    <location>
        <begin position="341"/>
        <end position="371"/>
    </location>
</feature>
<reference evidence="5" key="1">
    <citation type="submission" date="2018-11" db="EMBL/GenBank/DDBJ databases">
        <title>FDA dAtabase for Regulatory Grade micrObial Sequences (FDA-ARGOS): Supporting development and validation of Infectious Disease Dx tests.</title>
        <authorList>
            <person name="Goldberg B."/>
            <person name="Campos J."/>
            <person name="Tallon L."/>
            <person name="Sadzewicz L."/>
            <person name="Zhao X."/>
            <person name="Vavikolanu K."/>
            <person name="Mehta A."/>
            <person name="Aluvathingal J."/>
            <person name="Nadendla S."/>
            <person name="Geyer C."/>
            <person name="Nandy P."/>
            <person name="Yan Y."/>
            <person name="Sichtig H."/>
        </authorList>
    </citation>
    <scope>NUCLEOTIDE SEQUENCE [LARGE SCALE GENOMIC DNA]</scope>
    <source>
        <strain evidence="5">FDAARGOS_544</strain>
    </source>
</reference>
<dbReference type="InterPro" id="IPR051158">
    <property type="entry name" value="Metallophosphoesterase_sf"/>
</dbReference>
<dbReference type="EMBL" id="RKIO01000002">
    <property type="protein sequence ID" value="RSC14588.1"/>
    <property type="molecule type" value="Genomic_DNA"/>
</dbReference>
<name>A0A427P4C8_9BURK</name>
<feature type="domain" description="GTPase-associated adaptor" evidence="3">
    <location>
        <begin position="378"/>
        <end position="437"/>
    </location>
</feature>
<protein>
    <submittedName>
        <fullName evidence="4">Uncharacterized protein</fullName>
    </submittedName>
</protein>
<gene>
    <name evidence="4" type="ORF">EGT41_15390</name>
</gene>
<evidence type="ECO:0000259" key="2">
    <source>
        <dbReference type="Pfam" id="PF00149"/>
    </source>
</evidence>